<accession>M7PIV9</accession>
<dbReference type="EMBL" id="AFWA02000004">
    <property type="protein sequence ID" value="EMR10379.1"/>
    <property type="molecule type" value="Genomic_DNA"/>
</dbReference>
<keyword evidence="3" id="KW-0804">Transcription</keyword>
<dbReference type="PANTHER" id="PTHR13408">
    <property type="entry name" value="DNA-DIRECTED RNA POLYMERASE III"/>
    <property type="match status" value="1"/>
</dbReference>
<keyword evidence="6" id="KW-1185">Reference proteome</keyword>
<keyword evidence="2" id="KW-0240">DNA-directed RNA polymerase</keyword>
<name>M7PIV9_PNEMU</name>
<evidence type="ECO:0000313" key="5">
    <source>
        <dbReference type="EMBL" id="EMR10379.1"/>
    </source>
</evidence>
<dbReference type="AlphaFoldDB" id="M7PIV9"/>
<gene>
    <name evidence="5" type="ORF">PNEG_01631</name>
</gene>
<evidence type="ECO:0000313" key="6">
    <source>
        <dbReference type="Proteomes" id="UP000011958"/>
    </source>
</evidence>
<dbReference type="Pfam" id="PF05132">
    <property type="entry name" value="RNA_pol_Rpc4"/>
    <property type="match status" value="1"/>
</dbReference>
<dbReference type="GO" id="GO:0005666">
    <property type="term" value="C:RNA polymerase III complex"/>
    <property type="evidence" value="ECO:0007669"/>
    <property type="project" value="InterPro"/>
</dbReference>
<reference evidence="6" key="1">
    <citation type="journal article" date="2016" name="Nat. Commun.">
        <title>Genome analysis of three Pneumocystis species reveals adaptation mechanisms to life exclusively in mammalian hosts.</title>
        <authorList>
            <person name="Ma L."/>
            <person name="Chen Z."/>
            <person name="Huang D.W."/>
            <person name="Kutty G."/>
            <person name="Ishihara M."/>
            <person name="Wang H."/>
            <person name="Abouelleil A."/>
            <person name="Bishop L."/>
            <person name="Davey E."/>
            <person name="Deng R."/>
            <person name="Deng X."/>
            <person name="Fan L."/>
            <person name="Fantoni G."/>
            <person name="Fitzgerald M."/>
            <person name="Gogineni E."/>
            <person name="Goldberg J.M."/>
            <person name="Handley G."/>
            <person name="Hu X."/>
            <person name="Huber C."/>
            <person name="Jiao X."/>
            <person name="Jones K."/>
            <person name="Levin J.Z."/>
            <person name="Liu Y."/>
            <person name="Macdonald P."/>
            <person name="Melnikov A."/>
            <person name="Raley C."/>
            <person name="Sassi M."/>
            <person name="Sherman B.T."/>
            <person name="Song X."/>
            <person name="Sykes S."/>
            <person name="Tran B."/>
            <person name="Walsh L."/>
            <person name="Xia Y."/>
            <person name="Yang J."/>
            <person name="Young S."/>
            <person name="Zeng Q."/>
            <person name="Zheng X."/>
            <person name="Stephens R."/>
            <person name="Nusbaum C."/>
            <person name="Birren B.W."/>
            <person name="Azadi P."/>
            <person name="Lempicki R.A."/>
            <person name="Cuomo C.A."/>
            <person name="Kovacs J.A."/>
        </authorList>
    </citation>
    <scope>NUCLEOTIDE SEQUENCE [LARGE SCALE GENOMIC DNA]</scope>
    <source>
        <strain evidence="6">B123</strain>
    </source>
</reference>
<comment type="subcellular location">
    <subcellularLocation>
        <location evidence="1">Nucleus</location>
    </subcellularLocation>
</comment>
<protein>
    <recommendedName>
        <fullName evidence="7">DNA-directed RNA polymerase III subunit RPC4</fullName>
    </recommendedName>
</protein>
<evidence type="ECO:0000256" key="1">
    <source>
        <dbReference type="ARBA" id="ARBA00004123"/>
    </source>
</evidence>
<evidence type="ECO:0000256" key="3">
    <source>
        <dbReference type="ARBA" id="ARBA00023163"/>
    </source>
</evidence>
<evidence type="ECO:0008006" key="7">
    <source>
        <dbReference type="Google" id="ProtNLM"/>
    </source>
</evidence>
<dbReference type="GeneID" id="19895325"/>
<dbReference type="STRING" id="1069680.M7PIV9"/>
<dbReference type="OrthoDB" id="5836119at2759"/>
<dbReference type="VEuPathDB" id="FungiDB:PNEG_01631"/>
<dbReference type="InterPro" id="IPR007811">
    <property type="entry name" value="RPC4"/>
</dbReference>
<dbReference type="eggNOG" id="KOG3122">
    <property type="taxonomic scope" value="Eukaryota"/>
</dbReference>
<comment type="caution">
    <text evidence="5">The sequence shown here is derived from an EMBL/GenBank/DDBJ whole genome shotgun (WGS) entry which is preliminary data.</text>
</comment>
<sequence length="425" mass="48949">MNDCDPDAPCEGRLGSIMLNKWDYMAKKDTKMKFIPKFVSKRENEGGKDLSDIDIKKEELPLFNQSEEGKMMLDVKQVENEMVEIKEEESKNDIYECLSLTGYSVSAIGSQEEKNIIREELYLGQEKEFFESDDEGVFKLNMEKLNILTNNGLNNMMLPVSSFYMDYKESFVNLEGRDSDKLLKEKNKIEAQLVLNDKSNEADFKAIENDSLTFEIQESVSKSTSSHFLNKKTKKKYNRALSVEEEQEREKVLDDFKIFTRYFIDKLAGDMKNSDELLFFQFPPILPALLKTEDTKVEVPKIKIENNDIMNVDSEQNIPHKTILLDHTVLHGDELSGMSSLPDSQEFDTFKQYLPDGCVGQLKIRKSGKTTILWGGIEMNVSLGSNCRFLQDIVALDYKNNKKAWLMGKIKQKFIVTPDIEQLLE</sequence>
<evidence type="ECO:0000256" key="4">
    <source>
        <dbReference type="ARBA" id="ARBA00023242"/>
    </source>
</evidence>
<dbReference type="RefSeq" id="XP_007873588.1">
    <property type="nucleotide sequence ID" value="XM_007875397.1"/>
</dbReference>
<dbReference type="GO" id="GO:0042797">
    <property type="term" value="P:tRNA transcription by RNA polymerase III"/>
    <property type="evidence" value="ECO:0007669"/>
    <property type="project" value="TreeGrafter"/>
</dbReference>
<keyword evidence="4" id="KW-0539">Nucleus</keyword>
<organism evidence="5 6">
    <name type="scientific">Pneumocystis murina (strain B123)</name>
    <name type="common">Mouse pneumocystis pneumonia agent</name>
    <name type="synonym">Pneumocystis carinii f. sp. muris</name>
    <dbReference type="NCBI Taxonomy" id="1069680"/>
    <lineage>
        <taxon>Eukaryota</taxon>
        <taxon>Fungi</taxon>
        <taxon>Dikarya</taxon>
        <taxon>Ascomycota</taxon>
        <taxon>Taphrinomycotina</taxon>
        <taxon>Pneumocystomycetes</taxon>
        <taxon>Pneumocystaceae</taxon>
        <taxon>Pneumocystis</taxon>
    </lineage>
</organism>
<evidence type="ECO:0000256" key="2">
    <source>
        <dbReference type="ARBA" id="ARBA00022478"/>
    </source>
</evidence>
<proteinExistence type="predicted"/>
<dbReference type="Proteomes" id="UP000011958">
    <property type="component" value="Unassembled WGS sequence"/>
</dbReference>
<dbReference type="HOGENOM" id="CLU_645772_0_0_1"/>
<dbReference type="GO" id="GO:0003677">
    <property type="term" value="F:DNA binding"/>
    <property type="evidence" value="ECO:0007669"/>
    <property type="project" value="InterPro"/>
</dbReference>
<dbReference type="PANTHER" id="PTHR13408:SF0">
    <property type="entry name" value="DNA-DIRECTED RNA POLYMERASE III SUBUNIT RPC4"/>
    <property type="match status" value="1"/>
</dbReference>